<feature type="transmembrane region" description="Helical" evidence="7">
    <location>
        <begin position="137"/>
        <end position="157"/>
    </location>
</feature>
<dbReference type="Proteomes" id="UP001144612">
    <property type="component" value="Unassembled WGS sequence"/>
</dbReference>
<dbReference type="InterPro" id="IPR003593">
    <property type="entry name" value="AAA+_ATPase"/>
</dbReference>
<dbReference type="Pfam" id="PF00005">
    <property type="entry name" value="ABC_tran"/>
    <property type="match status" value="1"/>
</dbReference>
<feature type="domain" description="ABC transporter" evidence="8">
    <location>
        <begin position="335"/>
        <end position="565"/>
    </location>
</feature>
<dbReference type="PROSITE" id="PS50929">
    <property type="entry name" value="ABC_TM1F"/>
    <property type="match status" value="1"/>
</dbReference>
<sequence>MSDKEIIKKLLKLLEKYKKIIIFIFLCLMISTALNLCIPLISKHIMDDGFIGGDKNLVIILALSMTGIYFVSYVLDIMKEKARIEIAAKIQYSLSEESFFHLMKINSKYFTSINYAEILNNINFDINTIASIADGNLFFVLTQGFSMLGGIIGLFIIDYRMAIMVLIFIPLKYIVMKSLAKKRKFLMDNYIESSQMYANWFGDSVGGINEIKIFNLLLYKWREFSTLQKRIIDKHKKMDMLGQWNTIIDKMIIQILIMFIYIIGANLVFNMELSVGSVFAFITYSAYVTGPISAILNVGYFLSGIIPSTKRYYEFLNFEEESNIGYENKPDNGDIAFKNVSFQYEKEKNVLKNVDFVFRKGMKYALIGKNGSGKSTMINLITRILEPTNGYIEINDVDITKYKIYLYRDMISGVSQQVYLFNDTIRNNICLYKEVNESILLKAIQDSGLEDFINEVSLEYVVGQNGSMLSGGQKQKIAMARALVHDKPIIIFDEATSNMDAYTDKQINSLINTSLKGKTVIVVTHKQEILKDVDNIVMLDNGNIYEGDYEELNMTSAIFREMINIRG</sequence>
<evidence type="ECO:0000313" key="10">
    <source>
        <dbReference type="EMBL" id="MCY6958489.1"/>
    </source>
</evidence>
<evidence type="ECO:0000313" key="11">
    <source>
        <dbReference type="Proteomes" id="UP001144612"/>
    </source>
</evidence>
<dbReference type="InterPro" id="IPR039421">
    <property type="entry name" value="Type_1_exporter"/>
</dbReference>
<keyword evidence="5 7" id="KW-1133">Transmembrane helix</keyword>
<evidence type="ECO:0000259" key="8">
    <source>
        <dbReference type="PROSITE" id="PS50893"/>
    </source>
</evidence>
<feature type="transmembrane region" description="Helical" evidence="7">
    <location>
        <begin position="20"/>
        <end position="42"/>
    </location>
</feature>
<dbReference type="EMBL" id="JAPQFJ010000006">
    <property type="protein sequence ID" value="MCY6958489.1"/>
    <property type="molecule type" value="Genomic_DNA"/>
</dbReference>
<evidence type="ECO:0000256" key="6">
    <source>
        <dbReference type="ARBA" id="ARBA00023136"/>
    </source>
</evidence>
<reference evidence="10" key="1">
    <citation type="submission" date="2022-12" db="EMBL/GenBank/DDBJ databases">
        <title>Clostridium sp. nov., isolated from industrial wastewater.</title>
        <authorList>
            <person name="Jiayan W."/>
        </authorList>
    </citation>
    <scope>NUCLEOTIDE SEQUENCE</scope>
    <source>
        <strain evidence="10">ZC22-4</strain>
    </source>
</reference>
<dbReference type="SUPFAM" id="SSF52540">
    <property type="entry name" value="P-loop containing nucleoside triphosphate hydrolases"/>
    <property type="match status" value="1"/>
</dbReference>
<dbReference type="CDD" id="cd07346">
    <property type="entry name" value="ABC_6TM_exporters"/>
    <property type="match status" value="1"/>
</dbReference>
<feature type="transmembrane region" description="Helical" evidence="7">
    <location>
        <begin position="247"/>
        <end position="269"/>
    </location>
</feature>
<dbReference type="PANTHER" id="PTHR43394">
    <property type="entry name" value="ATP-DEPENDENT PERMEASE MDL1, MITOCHONDRIAL"/>
    <property type="match status" value="1"/>
</dbReference>
<feature type="domain" description="ABC transmembrane type-1" evidence="9">
    <location>
        <begin position="22"/>
        <end position="304"/>
    </location>
</feature>
<dbReference type="Pfam" id="PF00664">
    <property type="entry name" value="ABC_membrane"/>
    <property type="match status" value="1"/>
</dbReference>
<dbReference type="Gene3D" id="1.20.1560.10">
    <property type="entry name" value="ABC transporter type 1, transmembrane domain"/>
    <property type="match status" value="1"/>
</dbReference>
<organism evidence="10 11">
    <name type="scientific">Clostridium brassicae</name>
    <dbReference type="NCBI Taxonomy" id="2999072"/>
    <lineage>
        <taxon>Bacteria</taxon>
        <taxon>Bacillati</taxon>
        <taxon>Bacillota</taxon>
        <taxon>Clostridia</taxon>
        <taxon>Eubacteriales</taxon>
        <taxon>Clostridiaceae</taxon>
        <taxon>Clostridium</taxon>
    </lineage>
</organism>
<dbReference type="InterPro" id="IPR011527">
    <property type="entry name" value="ABC1_TM_dom"/>
</dbReference>
<dbReference type="InterPro" id="IPR003439">
    <property type="entry name" value="ABC_transporter-like_ATP-bd"/>
</dbReference>
<protein>
    <submittedName>
        <fullName evidence="10">ABC transporter ATP-binding protein</fullName>
    </submittedName>
</protein>
<dbReference type="PROSITE" id="PS50893">
    <property type="entry name" value="ABC_TRANSPORTER_2"/>
    <property type="match status" value="1"/>
</dbReference>
<name>A0ABT4DBS4_9CLOT</name>
<dbReference type="SUPFAM" id="SSF90123">
    <property type="entry name" value="ABC transporter transmembrane region"/>
    <property type="match status" value="1"/>
</dbReference>
<feature type="transmembrane region" description="Helical" evidence="7">
    <location>
        <begin position="57"/>
        <end position="75"/>
    </location>
</feature>
<feature type="transmembrane region" description="Helical" evidence="7">
    <location>
        <begin position="163"/>
        <end position="180"/>
    </location>
</feature>
<dbReference type="RefSeq" id="WP_268060903.1">
    <property type="nucleotide sequence ID" value="NZ_JAPQFJ010000006.1"/>
</dbReference>
<feature type="transmembrane region" description="Helical" evidence="7">
    <location>
        <begin position="281"/>
        <end position="302"/>
    </location>
</feature>
<comment type="subcellular location">
    <subcellularLocation>
        <location evidence="1">Cell membrane</location>
        <topology evidence="1">Multi-pass membrane protein</topology>
    </subcellularLocation>
</comment>
<keyword evidence="2 7" id="KW-0812">Transmembrane</keyword>
<comment type="caution">
    <text evidence="10">The sequence shown here is derived from an EMBL/GenBank/DDBJ whole genome shotgun (WGS) entry which is preliminary data.</text>
</comment>
<evidence type="ECO:0000256" key="1">
    <source>
        <dbReference type="ARBA" id="ARBA00004651"/>
    </source>
</evidence>
<evidence type="ECO:0000256" key="3">
    <source>
        <dbReference type="ARBA" id="ARBA00022741"/>
    </source>
</evidence>
<evidence type="ECO:0000256" key="4">
    <source>
        <dbReference type="ARBA" id="ARBA00022840"/>
    </source>
</evidence>
<evidence type="ECO:0000256" key="2">
    <source>
        <dbReference type="ARBA" id="ARBA00022692"/>
    </source>
</evidence>
<keyword evidence="3" id="KW-0547">Nucleotide-binding</keyword>
<dbReference type="Gene3D" id="3.40.50.300">
    <property type="entry name" value="P-loop containing nucleotide triphosphate hydrolases"/>
    <property type="match status" value="1"/>
</dbReference>
<evidence type="ECO:0000259" key="9">
    <source>
        <dbReference type="PROSITE" id="PS50929"/>
    </source>
</evidence>
<dbReference type="SMART" id="SM00382">
    <property type="entry name" value="AAA"/>
    <property type="match status" value="1"/>
</dbReference>
<keyword evidence="6 7" id="KW-0472">Membrane</keyword>
<dbReference type="InterPro" id="IPR017871">
    <property type="entry name" value="ABC_transporter-like_CS"/>
</dbReference>
<dbReference type="PANTHER" id="PTHR43394:SF1">
    <property type="entry name" value="ATP-BINDING CASSETTE SUB-FAMILY B MEMBER 10, MITOCHONDRIAL"/>
    <property type="match status" value="1"/>
</dbReference>
<dbReference type="PROSITE" id="PS00211">
    <property type="entry name" value="ABC_TRANSPORTER_1"/>
    <property type="match status" value="1"/>
</dbReference>
<accession>A0ABT4DBS4</accession>
<proteinExistence type="predicted"/>
<dbReference type="InterPro" id="IPR027417">
    <property type="entry name" value="P-loop_NTPase"/>
</dbReference>
<evidence type="ECO:0000256" key="7">
    <source>
        <dbReference type="SAM" id="Phobius"/>
    </source>
</evidence>
<gene>
    <name evidence="10" type="ORF">OW729_07725</name>
</gene>
<dbReference type="InterPro" id="IPR036640">
    <property type="entry name" value="ABC1_TM_sf"/>
</dbReference>
<dbReference type="GO" id="GO:0005524">
    <property type="term" value="F:ATP binding"/>
    <property type="evidence" value="ECO:0007669"/>
    <property type="project" value="UniProtKB-KW"/>
</dbReference>
<keyword evidence="11" id="KW-1185">Reference proteome</keyword>
<keyword evidence="4 10" id="KW-0067">ATP-binding</keyword>
<evidence type="ECO:0000256" key="5">
    <source>
        <dbReference type="ARBA" id="ARBA00022989"/>
    </source>
</evidence>